<dbReference type="GO" id="GO:0005886">
    <property type="term" value="C:plasma membrane"/>
    <property type="evidence" value="ECO:0007669"/>
    <property type="project" value="TreeGrafter"/>
</dbReference>
<dbReference type="AlphaFoldDB" id="A0A6J1RY52"/>
<evidence type="ECO:0000256" key="4">
    <source>
        <dbReference type="SAM" id="MobiDB-lite"/>
    </source>
</evidence>
<dbReference type="PANTHER" id="PTHR24369:SF210">
    <property type="entry name" value="CHAOPTIN-RELATED"/>
    <property type="match status" value="1"/>
</dbReference>
<evidence type="ECO:0000256" key="1">
    <source>
        <dbReference type="ARBA" id="ARBA00022614"/>
    </source>
</evidence>
<evidence type="ECO:0000259" key="6">
    <source>
        <dbReference type="SMART" id="SM00082"/>
    </source>
</evidence>
<dbReference type="KEGG" id="foc:113201803"/>
<feature type="region of interest" description="Disordered" evidence="4">
    <location>
        <begin position="143"/>
        <end position="167"/>
    </location>
</feature>
<sequence>MGLHMGLLQVRFLAVLLLEAVVVHVRPELHLENGSSVGGPLQQADSTAAGIPTTPSALVTDTRGGALLVTDLVDRHLEANIPAFPVPNSLDATPRPAPTGTSPPWPTTLLHATPTQPLSEWGSAPVNAVAVHLPVVPVAAADKPGHQAHQAQGGHRHPPCQPGLQRPGRCEVSVRSIGDGNRVVCSGGLHKISRTRSHKKTTALVLCYWPEDTFDPSMLTMFERLERLRLSDSNITEVLDFPYHEHLQELVLSGLGLTWVGDDIFMGLRRLRVLDLSRNLLSSLDRTCVLRLPSLQQLLLAGNPWRCTLRLAWLAEPAARRLVADADGMQCGAALWPRRPVLPVLTLLKRVSDECPASNPCSCELTGVVRDAREAPRGAPRDPGGGGGGELLPIITVNCSHRSLGAIPGRLPANTTTLLLRGNKITSVRPLVDLHASVLDVYLDDNQVESIADLEGSPWLANFRVLSLRANKLEQLPTYALDNALERNDHVVRVYLGLNPWRCDCQFTPTFQELLAKYKPLIQDWDDIRCAAVEGDDNSMKKIHALSRRAVCREEGEPRVSALDLLNAALGVSLAAVLAKLAFDFWRYRRYGRLPWIATKLP</sequence>
<dbReference type="InterPro" id="IPR050541">
    <property type="entry name" value="LRR_TM_domain-containing"/>
</dbReference>
<dbReference type="RefSeq" id="XP_026271511.1">
    <property type="nucleotide sequence ID" value="XM_026415726.2"/>
</dbReference>
<feature type="chain" id="PRO_5026965304" evidence="5">
    <location>
        <begin position="26"/>
        <end position="602"/>
    </location>
</feature>
<dbReference type="InterPro" id="IPR001611">
    <property type="entry name" value="Leu-rich_rpt"/>
</dbReference>
<name>A0A6J1RY52_FRAOC</name>
<dbReference type="Gene3D" id="3.80.10.10">
    <property type="entry name" value="Ribonuclease Inhibitor"/>
    <property type="match status" value="2"/>
</dbReference>
<feature type="compositionally biased region" description="Low complexity" evidence="4">
    <location>
        <begin position="143"/>
        <end position="153"/>
    </location>
</feature>
<dbReference type="CTD" id="37010"/>
<dbReference type="SUPFAM" id="SSF52058">
    <property type="entry name" value="L domain-like"/>
    <property type="match status" value="2"/>
</dbReference>
<evidence type="ECO:0000256" key="5">
    <source>
        <dbReference type="SAM" id="SignalP"/>
    </source>
</evidence>
<dbReference type="Pfam" id="PF13855">
    <property type="entry name" value="LRR_8"/>
    <property type="match status" value="1"/>
</dbReference>
<feature type="domain" description="LRRCT" evidence="6">
    <location>
        <begin position="303"/>
        <end position="356"/>
    </location>
</feature>
<keyword evidence="3" id="KW-0677">Repeat</keyword>
<feature type="compositionally biased region" description="Pro residues" evidence="4">
    <location>
        <begin position="95"/>
        <end position="106"/>
    </location>
</feature>
<dbReference type="InterPro" id="IPR003591">
    <property type="entry name" value="Leu-rich_rpt_typical-subtyp"/>
</dbReference>
<feature type="signal peptide" evidence="5">
    <location>
        <begin position="1"/>
        <end position="25"/>
    </location>
</feature>
<feature type="domain" description="LRRCT" evidence="6">
    <location>
        <begin position="499"/>
        <end position="553"/>
    </location>
</feature>
<evidence type="ECO:0000313" key="7">
    <source>
        <dbReference type="Proteomes" id="UP000504606"/>
    </source>
</evidence>
<feature type="region of interest" description="Disordered" evidence="4">
    <location>
        <begin position="32"/>
        <end position="57"/>
    </location>
</feature>
<keyword evidence="1" id="KW-0433">Leucine-rich repeat</keyword>
<gene>
    <name evidence="8" type="primary">LOC113201803</name>
</gene>
<dbReference type="Proteomes" id="UP000504606">
    <property type="component" value="Unplaced"/>
</dbReference>
<organism evidence="7 8">
    <name type="scientific">Frankliniella occidentalis</name>
    <name type="common">Western flower thrips</name>
    <name type="synonym">Euthrips occidentalis</name>
    <dbReference type="NCBI Taxonomy" id="133901"/>
    <lineage>
        <taxon>Eukaryota</taxon>
        <taxon>Metazoa</taxon>
        <taxon>Ecdysozoa</taxon>
        <taxon>Arthropoda</taxon>
        <taxon>Hexapoda</taxon>
        <taxon>Insecta</taxon>
        <taxon>Pterygota</taxon>
        <taxon>Neoptera</taxon>
        <taxon>Paraneoptera</taxon>
        <taxon>Thysanoptera</taxon>
        <taxon>Terebrantia</taxon>
        <taxon>Thripoidea</taxon>
        <taxon>Thripidae</taxon>
        <taxon>Frankliniella</taxon>
    </lineage>
</organism>
<accession>A0A6J1RY52</accession>
<feature type="region of interest" description="Disordered" evidence="4">
    <location>
        <begin position="85"/>
        <end position="107"/>
    </location>
</feature>
<dbReference type="SMART" id="SM00082">
    <property type="entry name" value="LRRCT"/>
    <property type="match status" value="2"/>
</dbReference>
<proteinExistence type="predicted"/>
<keyword evidence="7" id="KW-1185">Reference proteome</keyword>
<dbReference type="PANTHER" id="PTHR24369">
    <property type="entry name" value="ANTIGEN BSP, PUTATIVE-RELATED"/>
    <property type="match status" value="1"/>
</dbReference>
<dbReference type="GeneID" id="113201803"/>
<keyword evidence="2 5" id="KW-0732">Signal</keyword>
<dbReference type="InterPro" id="IPR000483">
    <property type="entry name" value="Cys-rich_flank_reg_C"/>
</dbReference>
<dbReference type="OrthoDB" id="6343311at2759"/>
<reference evidence="8" key="1">
    <citation type="submission" date="2025-08" db="UniProtKB">
        <authorList>
            <consortium name="RefSeq"/>
        </authorList>
    </citation>
    <scope>IDENTIFICATION</scope>
    <source>
        <tissue evidence="8">Whole organism</tissue>
    </source>
</reference>
<evidence type="ECO:0000313" key="8">
    <source>
        <dbReference type="RefSeq" id="XP_026271511.1"/>
    </source>
</evidence>
<dbReference type="InterPro" id="IPR032675">
    <property type="entry name" value="LRR_dom_sf"/>
</dbReference>
<evidence type="ECO:0000256" key="2">
    <source>
        <dbReference type="ARBA" id="ARBA00022729"/>
    </source>
</evidence>
<dbReference type="SMART" id="SM00369">
    <property type="entry name" value="LRR_TYP"/>
    <property type="match status" value="3"/>
</dbReference>
<evidence type="ECO:0000256" key="3">
    <source>
        <dbReference type="ARBA" id="ARBA00022737"/>
    </source>
</evidence>
<dbReference type="PROSITE" id="PS51450">
    <property type="entry name" value="LRR"/>
    <property type="match status" value="1"/>
</dbReference>
<protein>
    <submittedName>
        <fullName evidence="8">Protein singed wings 2</fullName>
    </submittedName>
</protein>